<dbReference type="InterPro" id="IPR007138">
    <property type="entry name" value="ABM_dom"/>
</dbReference>
<evidence type="ECO:0000313" key="3">
    <source>
        <dbReference type="Proteomes" id="UP001501676"/>
    </source>
</evidence>
<keyword evidence="2" id="KW-0503">Monooxygenase</keyword>
<keyword evidence="3" id="KW-1185">Reference proteome</keyword>
<proteinExistence type="predicted"/>
<dbReference type="Pfam" id="PF03992">
    <property type="entry name" value="ABM"/>
    <property type="match status" value="1"/>
</dbReference>
<dbReference type="EMBL" id="BAAAYN010000047">
    <property type="protein sequence ID" value="GAA3395272.1"/>
    <property type="molecule type" value="Genomic_DNA"/>
</dbReference>
<dbReference type="Proteomes" id="UP001501676">
    <property type="component" value="Unassembled WGS sequence"/>
</dbReference>
<feature type="domain" description="ABM" evidence="1">
    <location>
        <begin position="3"/>
        <end position="71"/>
    </location>
</feature>
<dbReference type="Gene3D" id="3.30.70.100">
    <property type="match status" value="1"/>
</dbReference>
<dbReference type="GO" id="GO:0004497">
    <property type="term" value="F:monooxygenase activity"/>
    <property type="evidence" value="ECO:0007669"/>
    <property type="project" value="UniProtKB-KW"/>
</dbReference>
<evidence type="ECO:0000313" key="2">
    <source>
        <dbReference type="EMBL" id="GAA3395272.1"/>
    </source>
</evidence>
<dbReference type="SUPFAM" id="SSF54909">
    <property type="entry name" value="Dimeric alpha+beta barrel"/>
    <property type="match status" value="1"/>
</dbReference>
<dbReference type="RefSeq" id="WP_345732340.1">
    <property type="nucleotide sequence ID" value="NZ_BAAAYN010000047.1"/>
</dbReference>
<reference evidence="3" key="1">
    <citation type="journal article" date="2019" name="Int. J. Syst. Evol. Microbiol.">
        <title>The Global Catalogue of Microorganisms (GCM) 10K type strain sequencing project: providing services to taxonomists for standard genome sequencing and annotation.</title>
        <authorList>
            <consortium name="The Broad Institute Genomics Platform"/>
            <consortium name="The Broad Institute Genome Sequencing Center for Infectious Disease"/>
            <person name="Wu L."/>
            <person name="Ma J."/>
        </authorList>
    </citation>
    <scope>NUCLEOTIDE SEQUENCE [LARGE SCALE GENOMIC DNA]</scope>
    <source>
        <strain evidence="3">JCM 9458</strain>
    </source>
</reference>
<gene>
    <name evidence="2" type="ORF">GCM10020369_67790</name>
</gene>
<protein>
    <submittedName>
        <fullName evidence="2">Quinol monooxygenase</fullName>
    </submittedName>
</protein>
<comment type="caution">
    <text evidence="2">The sequence shown here is derived from an EMBL/GenBank/DDBJ whole genome shotgun (WGS) entry which is preliminary data.</text>
</comment>
<evidence type="ECO:0000259" key="1">
    <source>
        <dbReference type="Pfam" id="PF03992"/>
    </source>
</evidence>
<dbReference type="PANTHER" id="PTHR33336:SF3">
    <property type="entry name" value="ABM DOMAIN-CONTAINING PROTEIN"/>
    <property type="match status" value="1"/>
</dbReference>
<dbReference type="InterPro" id="IPR011008">
    <property type="entry name" value="Dimeric_a/b-barrel"/>
</dbReference>
<sequence>MPIIVATVLPKTEHRDEVKEALLAAAPAVHQEKGCHLYAMHEAADRFVVIESWESLEDMGAHAQGEAFTAMGKALDGKLSAPLDIVVLEALPAGDPAKGALPA</sequence>
<dbReference type="PANTHER" id="PTHR33336">
    <property type="entry name" value="QUINOL MONOOXYGENASE YGIN-RELATED"/>
    <property type="match status" value="1"/>
</dbReference>
<name>A0ABP6T7L5_9ACTN</name>
<accession>A0ABP6T7L5</accession>
<keyword evidence="2" id="KW-0560">Oxidoreductase</keyword>
<organism evidence="2 3">
    <name type="scientific">Cryptosporangium minutisporangium</name>
    <dbReference type="NCBI Taxonomy" id="113569"/>
    <lineage>
        <taxon>Bacteria</taxon>
        <taxon>Bacillati</taxon>
        <taxon>Actinomycetota</taxon>
        <taxon>Actinomycetes</taxon>
        <taxon>Cryptosporangiales</taxon>
        <taxon>Cryptosporangiaceae</taxon>
        <taxon>Cryptosporangium</taxon>
    </lineage>
</organism>
<dbReference type="InterPro" id="IPR050744">
    <property type="entry name" value="AI-2_Isomerase_LsrG"/>
</dbReference>